<sequence length="281" mass="32904">MVVQLLWKKFKKENFESNIDECGIELGTPNVGYTYTVTKTAVLHVITKGTGTFTYDGHTYHLKKGDLFLLKEGMEVSYTASKNNPWTYYWVGMSGKQVMSYLSRSSIIDKVVEQQQNIFDISRVIQEICQTAENMQIENSDDILLNQYLFELLYTLQKAFPKKFSYTEQEVDQKIQFALQFMNQNYMYDISVSAIADASNLSRSYLYKTFQKHFSTSPKDYLHNLRMYHASQYLINNNEPIYAIAEMVGYHHDPLIFSRAFKRHFNMNPSEYRTVFGITQH</sequence>
<gene>
    <name evidence="5" type="ORF">I6J05_08170</name>
</gene>
<dbReference type="Pfam" id="PF12833">
    <property type="entry name" value="HTH_18"/>
    <property type="match status" value="1"/>
</dbReference>
<dbReference type="Pfam" id="PF02311">
    <property type="entry name" value="AraC_binding"/>
    <property type="match status" value="1"/>
</dbReference>
<dbReference type="EMBL" id="CP068073">
    <property type="protein sequence ID" value="QQS84037.1"/>
    <property type="molecule type" value="Genomic_DNA"/>
</dbReference>
<proteinExistence type="predicted"/>
<dbReference type="Proteomes" id="UP000595942">
    <property type="component" value="Chromosome"/>
</dbReference>
<dbReference type="Gene3D" id="2.60.120.280">
    <property type="entry name" value="Regulatory protein AraC"/>
    <property type="match status" value="1"/>
</dbReference>
<evidence type="ECO:0000313" key="5">
    <source>
        <dbReference type="EMBL" id="QQS84037.1"/>
    </source>
</evidence>
<dbReference type="SUPFAM" id="SSF46689">
    <property type="entry name" value="Homeodomain-like"/>
    <property type="match status" value="2"/>
</dbReference>
<dbReference type="CDD" id="cd06986">
    <property type="entry name" value="cupin_MmsR-like_N"/>
    <property type="match status" value="1"/>
</dbReference>
<evidence type="ECO:0000259" key="4">
    <source>
        <dbReference type="PROSITE" id="PS01124"/>
    </source>
</evidence>
<keyword evidence="3" id="KW-0804">Transcription</keyword>
<dbReference type="InterPro" id="IPR003313">
    <property type="entry name" value="AraC-bd"/>
</dbReference>
<dbReference type="PANTHER" id="PTHR43280">
    <property type="entry name" value="ARAC-FAMILY TRANSCRIPTIONAL REGULATOR"/>
    <property type="match status" value="1"/>
</dbReference>
<evidence type="ECO:0000256" key="1">
    <source>
        <dbReference type="ARBA" id="ARBA00023015"/>
    </source>
</evidence>
<feature type="domain" description="HTH araC/xylS-type" evidence="4">
    <location>
        <begin position="176"/>
        <end position="275"/>
    </location>
</feature>
<dbReference type="AlphaFoldDB" id="A0AB37H514"/>
<name>A0AB37H514_9STAP</name>
<dbReference type="GO" id="GO:0043565">
    <property type="term" value="F:sequence-specific DNA binding"/>
    <property type="evidence" value="ECO:0007669"/>
    <property type="project" value="InterPro"/>
</dbReference>
<protein>
    <submittedName>
        <fullName evidence="5">AraC family transcriptional regulator</fullName>
    </submittedName>
</protein>
<keyword evidence="2" id="KW-0238">DNA-binding</keyword>
<dbReference type="SMART" id="SM00342">
    <property type="entry name" value="HTH_ARAC"/>
    <property type="match status" value="1"/>
</dbReference>
<evidence type="ECO:0000256" key="3">
    <source>
        <dbReference type="ARBA" id="ARBA00023163"/>
    </source>
</evidence>
<evidence type="ECO:0000256" key="2">
    <source>
        <dbReference type="ARBA" id="ARBA00023125"/>
    </source>
</evidence>
<dbReference type="InterPro" id="IPR009057">
    <property type="entry name" value="Homeodomain-like_sf"/>
</dbReference>
<dbReference type="Gene3D" id="1.10.10.60">
    <property type="entry name" value="Homeodomain-like"/>
    <property type="match status" value="2"/>
</dbReference>
<dbReference type="GO" id="GO:0003700">
    <property type="term" value="F:DNA-binding transcription factor activity"/>
    <property type="evidence" value="ECO:0007669"/>
    <property type="project" value="InterPro"/>
</dbReference>
<dbReference type="RefSeq" id="WP_082107850.1">
    <property type="nucleotide sequence ID" value="NZ_CP015114.1"/>
</dbReference>
<keyword evidence="1" id="KW-0805">Transcription regulation</keyword>
<accession>A0AB37H514</accession>
<dbReference type="GeneID" id="93725745"/>
<dbReference type="InterPro" id="IPR018060">
    <property type="entry name" value="HTH_AraC"/>
</dbReference>
<dbReference type="InterPro" id="IPR037923">
    <property type="entry name" value="HTH-like"/>
</dbReference>
<dbReference type="SUPFAM" id="SSF51215">
    <property type="entry name" value="Regulatory protein AraC"/>
    <property type="match status" value="1"/>
</dbReference>
<organism evidence="5 6">
    <name type="scientific">Staphylococcus condimenti</name>
    <dbReference type="NCBI Taxonomy" id="70255"/>
    <lineage>
        <taxon>Bacteria</taxon>
        <taxon>Bacillati</taxon>
        <taxon>Bacillota</taxon>
        <taxon>Bacilli</taxon>
        <taxon>Bacillales</taxon>
        <taxon>Staphylococcaceae</taxon>
        <taxon>Staphylococcus</taxon>
    </lineage>
</organism>
<evidence type="ECO:0000313" key="6">
    <source>
        <dbReference type="Proteomes" id="UP000595942"/>
    </source>
</evidence>
<reference evidence="5 6" key="1">
    <citation type="submission" date="2021-01" db="EMBL/GenBank/DDBJ databases">
        <title>FDA dAtabase for Regulatory Grade micrObial Sequences (FDA-ARGOS): Supporting development and validation of Infectious Disease Dx tests.</title>
        <authorList>
            <person name="Sproer C."/>
            <person name="Gronow S."/>
            <person name="Severitt S."/>
            <person name="Schroder I."/>
            <person name="Tallon L."/>
            <person name="Sadzewicz L."/>
            <person name="Zhao X."/>
            <person name="Boylan J."/>
            <person name="Ott S."/>
            <person name="Bowen H."/>
            <person name="Vavikolanu K."/>
            <person name="Mehta A."/>
            <person name="Aluvathingal J."/>
            <person name="Nadendla S."/>
            <person name="Lowell S."/>
            <person name="Myers T."/>
            <person name="Yan Y."/>
            <person name="Sichtig H."/>
        </authorList>
    </citation>
    <scope>NUCLEOTIDE SEQUENCE [LARGE SCALE GENOMIC DNA]</scope>
    <source>
        <strain evidence="5 6">FDAARGOS_1148</strain>
    </source>
</reference>
<dbReference type="PANTHER" id="PTHR43280:SF30">
    <property type="entry name" value="MMSAB OPERON REGULATORY PROTEIN"/>
    <property type="match status" value="1"/>
</dbReference>
<dbReference type="PROSITE" id="PS01124">
    <property type="entry name" value="HTH_ARAC_FAMILY_2"/>
    <property type="match status" value="1"/>
</dbReference>
<keyword evidence="6" id="KW-1185">Reference proteome</keyword>